<dbReference type="AlphaFoldDB" id="A0A848LI26"/>
<keyword evidence="4" id="KW-1185">Reference proteome</keyword>
<reference evidence="3 4" key="1">
    <citation type="submission" date="2020-04" db="EMBL/GenBank/DDBJ databases">
        <title>Draft genome of Pyxidicoccus fallax type strain.</title>
        <authorList>
            <person name="Whitworth D.E."/>
        </authorList>
    </citation>
    <scope>NUCLEOTIDE SEQUENCE [LARGE SCALE GENOMIC DNA]</scope>
    <source>
        <strain evidence="3 4">DSM 14698</strain>
    </source>
</reference>
<feature type="compositionally biased region" description="Basic and acidic residues" evidence="1">
    <location>
        <begin position="327"/>
        <end position="342"/>
    </location>
</feature>
<evidence type="ECO:0000256" key="2">
    <source>
        <dbReference type="SAM" id="SignalP"/>
    </source>
</evidence>
<dbReference type="RefSeq" id="WP_169346432.1">
    <property type="nucleotide sequence ID" value="NZ_JABBJJ010000089.1"/>
</dbReference>
<feature type="region of interest" description="Disordered" evidence="1">
    <location>
        <begin position="327"/>
        <end position="346"/>
    </location>
</feature>
<dbReference type="InterPro" id="IPR052559">
    <property type="entry name" value="V-haloperoxidase"/>
</dbReference>
<evidence type="ECO:0008006" key="5">
    <source>
        <dbReference type="Google" id="ProtNLM"/>
    </source>
</evidence>
<dbReference type="Proteomes" id="UP000518300">
    <property type="component" value="Unassembled WGS sequence"/>
</dbReference>
<evidence type="ECO:0000313" key="4">
    <source>
        <dbReference type="Proteomes" id="UP000518300"/>
    </source>
</evidence>
<accession>A0A848LI26</accession>
<dbReference type="PANTHER" id="PTHR34599:SF1">
    <property type="entry name" value="PHOSPHATIDIC ACID PHOSPHATASE TYPE 2_HALOPEROXIDASE DOMAIN-CONTAINING PROTEIN"/>
    <property type="match status" value="1"/>
</dbReference>
<gene>
    <name evidence="3" type="ORF">HG543_20115</name>
</gene>
<dbReference type="EMBL" id="JABBJJ010000089">
    <property type="protein sequence ID" value="NMO17148.1"/>
    <property type="molecule type" value="Genomic_DNA"/>
</dbReference>
<name>A0A848LI26_9BACT</name>
<dbReference type="SUPFAM" id="SSF48317">
    <property type="entry name" value="Acid phosphatase/Vanadium-dependent haloperoxidase"/>
    <property type="match status" value="1"/>
</dbReference>
<evidence type="ECO:0000256" key="1">
    <source>
        <dbReference type="SAM" id="MobiDB-lite"/>
    </source>
</evidence>
<dbReference type="PANTHER" id="PTHR34599">
    <property type="entry name" value="PEROXIDASE-RELATED"/>
    <property type="match status" value="1"/>
</dbReference>
<dbReference type="Gene3D" id="1.10.606.10">
    <property type="entry name" value="Vanadium-containing Chloroperoxidase, domain 2"/>
    <property type="match status" value="1"/>
</dbReference>
<comment type="caution">
    <text evidence="3">The sequence shown here is derived from an EMBL/GenBank/DDBJ whole genome shotgun (WGS) entry which is preliminary data.</text>
</comment>
<sequence length="707" mass="77423">MRVQAAFPPLLLALLAPAAWAQAPNTARADQARQVRVDAADFQRAQPLPIPVNNNDQNDFGRWAVYSKGLPHDSLGEPDPVQFDALLAALLTGNPAQLEAVVLGGERRLVNPQAGFSFTLEGADPQAITMGPAPDFDSDEAASEMAELYWMARNRDVRFDQYGGSDQADEAARNIGNLRFYRGARRSTGEVIARLTFRADTPGALEGPYVSQFLLKTLPYGGGPLATTTDINPPPSGVEPTAHQPVEQRIWTRFAGDDRVTNYNEWLDIQNGKNPADPTDTLEDFDPVRRYIRSGRDLAEWVHFDYPLQASLNAALILARQGDFLPDGRYDPDPKSSPRAEDENNPYRVYQKQEAFVTFGNSDAQSVTTLVTNTVLRAQWFQKWQVHRRLRPEEYGGRVHNRLVNGVNYPVPAELLNSPVLPAIFARNAQTNAARNLGPGTYLLPQAFPEGSPIHPAYASGHSTYIGAGITVLKAFYADFPIIHPQVPNAEGTALLPYAGTLTMFNELDKLASNVGMARLFAGVHYRSDHDNGVRLGELYALRTLQDWARLYPERLPDGTPFQGFRVRTLGGNTLTVNATSPALPNTVSRVEGLMLINADTGQPIPGYAPLYNHAVIDLSDLAAQGHANFAVRATTYPQAVGSVRFDYWDQVRVRGTWPYDLVNDVNDPQSLKTFRGSLTLKATPFSAAGAGGVGGVPLSVAIVIQE</sequence>
<evidence type="ECO:0000313" key="3">
    <source>
        <dbReference type="EMBL" id="NMO17148.1"/>
    </source>
</evidence>
<dbReference type="InterPro" id="IPR036938">
    <property type="entry name" value="PAP2/HPO_sf"/>
</dbReference>
<feature type="chain" id="PRO_5032637030" description="Phosphatidic acid phosphatase type 2/haloperoxidase domain-containing protein" evidence="2">
    <location>
        <begin position="22"/>
        <end position="707"/>
    </location>
</feature>
<protein>
    <recommendedName>
        <fullName evidence="5">Phosphatidic acid phosphatase type 2/haloperoxidase domain-containing protein</fullName>
    </recommendedName>
</protein>
<organism evidence="3 4">
    <name type="scientific">Pyxidicoccus fallax</name>
    <dbReference type="NCBI Taxonomy" id="394095"/>
    <lineage>
        <taxon>Bacteria</taxon>
        <taxon>Pseudomonadati</taxon>
        <taxon>Myxococcota</taxon>
        <taxon>Myxococcia</taxon>
        <taxon>Myxococcales</taxon>
        <taxon>Cystobacterineae</taxon>
        <taxon>Myxococcaceae</taxon>
        <taxon>Pyxidicoccus</taxon>
    </lineage>
</organism>
<feature type="signal peptide" evidence="2">
    <location>
        <begin position="1"/>
        <end position="21"/>
    </location>
</feature>
<proteinExistence type="predicted"/>
<dbReference type="InterPro" id="IPR016119">
    <property type="entry name" value="Br/Cl_peroxidase_C"/>
</dbReference>
<keyword evidence="2" id="KW-0732">Signal</keyword>
<dbReference type="GO" id="GO:0004601">
    <property type="term" value="F:peroxidase activity"/>
    <property type="evidence" value="ECO:0007669"/>
    <property type="project" value="InterPro"/>
</dbReference>